<dbReference type="GO" id="GO:0004803">
    <property type="term" value="F:transposase activity"/>
    <property type="evidence" value="ECO:0007669"/>
    <property type="project" value="InterPro"/>
</dbReference>
<sequence length="62" mass="7396">AAYLDFVVEIIRRSDDQKGFEVLPRRWVVERTFGWMTRWRRLSHAMILVAMGGNLIRRNAHP</sequence>
<dbReference type="RefSeq" id="WP_147377861.1">
    <property type="nucleotide sequence ID" value="NZ_QZWZ01000261.1"/>
</dbReference>
<dbReference type="InterPro" id="IPR002559">
    <property type="entry name" value="Transposase_11"/>
</dbReference>
<keyword evidence="3" id="KW-1185">Reference proteome</keyword>
<reference evidence="2 3" key="1">
    <citation type="submission" date="2018-09" db="EMBL/GenBank/DDBJ databases">
        <title>Mesorhizobium carmichaelinearum sp. nov. isolated from Carmichaelinea spp. root nodules in New Zealand.</title>
        <authorList>
            <person name="De Meyer S.E."/>
        </authorList>
    </citation>
    <scope>NUCLEOTIDE SEQUENCE [LARGE SCALE GENOMIC DNA]</scope>
    <source>
        <strain evidence="2 3">ICMP19557</strain>
    </source>
</reference>
<dbReference type="PANTHER" id="PTHR30007">
    <property type="entry name" value="PHP DOMAIN PROTEIN"/>
    <property type="match status" value="1"/>
</dbReference>
<dbReference type="GO" id="GO:0006313">
    <property type="term" value="P:DNA transposition"/>
    <property type="evidence" value="ECO:0007669"/>
    <property type="project" value="InterPro"/>
</dbReference>
<organism evidence="2 3">
    <name type="scientific">Mesorhizobium waimense</name>
    <dbReference type="NCBI Taxonomy" id="1300307"/>
    <lineage>
        <taxon>Bacteria</taxon>
        <taxon>Pseudomonadati</taxon>
        <taxon>Pseudomonadota</taxon>
        <taxon>Alphaproteobacteria</taxon>
        <taxon>Hyphomicrobiales</taxon>
        <taxon>Phyllobacteriaceae</taxon>
        <taxon>Mesorhizobium</taxon>
    </lineage>
</organism>
<name>A0A3A5JPS4_9HYPH</name>
<dbReference type="EMBL" id="QZWZ01000261">
    <property type="protein sequence ID" value="RJT15367.1"/>
    <property type="molecule type" value="Genomic_DNA"/>
</dbReference>
<feature type="domain" description="Transposase IS4-like" evidence="1">
    <location>
        <begin position="7"/>
        <end position="44"/>
    </location>
</feature>
<evidence type="ECO:0000313" key="2">
    <source>
        <dbReference type="EMBL" id="RJT15367.1"/>
    </source>
</evidence>
<dbReference type="Pfam" id="PF01609">
    <property type="entry name" value="DDE_Tnp_1"/>
    <property type="match status" value="1"/>
</dbReference>
<dbReference type="GO" id="GO:0003677">
    <property type="term" value="F:DNA binding"/>
    <property type="evidence" value="ECO:0007669"/>
    <property type="project" value="InterPro"/>
</dbReference>
<feature type="non-terminal residue" evidence="2">
    <location>
        <position position="1"/>
    </location>
</feature>
<proteinExistence type="predicted"/>
<dbReference type="Proteomes" id="UP000272706">
    <property type="component" value="Unassembled WGS sequence"/>
</dbReference>
<accession>A0A3A5JPS4</accession>
<protein>
    <submittedName>
        <fullName evidence="2">IS5/IS1182 family transposase</fullName>
    </submittedName>
</protein>
<dbReference type="AlphaFoldDB" id="A0A3A5JPS4"/>
<dbReference type="OrthoDB" id="7278099at2"/>
<dbReference type="PANTHER" id="PTHR30007:SF0">
    <property type="entry name" value="TRANSPOSASE"/>
    <property type="match status" value="1"/>
</dbReference>
<comment type="caution">
    <text evidence="2">The sequence shown here is derived from an EMBL/GenBank/DDBJ whole genome shotgun (WGS) entry which is preliminary data.</text>
</comment>
<evidence type="ECO:0000259" key="1">
    <source>
        <dbReference type="Pfam" id="PF01609"/>
    </source>
</evidence>
<evidence type="ECO:0000313" key="3">
    <source>
        <dbReference type="Proteomes" id="UP000272706"/>
    </source>
</evidence>
<gene>
    <name evidence="2" type="ORF">D3227_40925</name>
</gene>